<dbReference type="GO" id="GO:0005886">
    <property type="term" value="C:plasma membrane"/>
    <property type="evidence" value="ECO:0007669"/>
    <property type="project" value="UniProtKB-SubCell"/>
</dbReference>
<evidence type="ECO:0000256" key="2">
    <source>
        <dbReference type="ARBA" id="ARBA00010663"/>
    </source>
</evidence>
<dbReference type="GeneTree" id="ENSGT01030000234553"/>
<keyword evidence="11 12" id="KW-0807">Transducer</keyword>
<dbReference type="Proteomes" id="UP000001811">
    <property type="component" value="Chromosome 9"/>
</dbReference>
<feature type="transmembrane region" description="Helical" evidence="12">
    <location>
        <begin position="17"/>
        <end position="43"/>
    </location>
</feature>
<evidence type="ECO:0000259" key="13">
    <source>
        <dbReference type="PROSITE" id="PS50262"/>
    </source>
</evidence>
<keyword evidence="5 12" id="KW-0812">Transmembrane</keyword>
<dbReference type="InterPro" id="IPR017452">
    <property type="entry name" value="GPCR_Rhodpsn_7TM"/>
</dbReference>
<gene>
    <name evidence="14" type="primary">ORYCUNV1R1548</name>
</gene>
<evidence type="ECO:0000256" key="3">
    <source>
        <dbReference type="ARBA" id="ARBA00022475"/>
    </source>
</evidence>
<reference evidence="14" key="3">
    <citation type="submission" date="2025-09" db="UniProtKB">
        <authorList>
            <consortium name="Ensembl"/>
        </authorList>
    </citation>
    <scope>IDENTIFICATION</scope>
    <source>
        <strain evidence="14">Thorbecke</strain>
    </source>
</reference>
<reference evidence="14 15" key="1">
    <citation type="journal article" date="2011" name="Nature">
        <title>A high-resolution map of human evolutionary constraint using 29 mammals.</title>
        <authorList>
            <person name="Lindblad-Toh K."/>
            <person name="Garber M."/>
            <person name="Zuk O."/>
            <person name="Lin M.F."/>
            <person name="Parker B.J."/>
            <person name="Washietl S."/>
            <person name="Kheradpour P."/>
            <person name="Ernst J."/>
            <person name="Jordan G."/>
            <person name="Mauceli E."/>
            <person name="Ward L.D."/>
            <person name="Lowe C.B."/>
            <person name="Holloway A.K."/>
            <person name="Clamp M."/>
            <person name="Gnerre S."/>
            <person name="Alfoldi J."/>
            <person name="Beal K."/>
            <person name="Chang J."/>
            <person name="Clawson H."/>
            <person name="Cuff J."/>
            <person name="Di Palma F."/>
            <person name="Fitzgerald S."/>
            <person name="Flicek P."/>
            <person name="Guttman M."/>
            <person name="Hubisz M.J."/>
            <person name="Jaffe D.B."/>
            <person name="Jungreis I."/>
            <person name="Kent W.J."/>
            <person name="Kostka D."/>
            <person name="Lara M."/>
            <person name="Martins A.L."/>
            <person name="Massingham T."/>
            <person name="Moltke I."/>
            <person name="Raney B.J."/>
            <person name="Rasmussen M.D."/>
            <person name="Robinson J."/>
            <person name="Stark A."/>
            <person name="Vilella A.J."/>
            <person name="Wen J."/>
            <person name="Xie X."/>
            <person name="Zody M.C."/>
            <person name="Baldwin J."/>
            <person name="Bloom T."/>
            <person name="Chin C.W."/>
            <person name="Heiman D."/>
            <person name="Nicol R."/>
            <person name="Nusbaum C."/>
            <person name="Young S."/>
            <person name="Wilkinson J."/>
            <person name="Worley K.C."/>
            <person name="Kovar C.L."/>
            <person name="Muzny D.M."/>
            <person name="Gibbs R.A."/>
            <person name="Cree A."/>
            <person name="Dihn H.H."/>
            <person name="Fowler G."/>
            <person name="Jhangiani S."/>
            <person name="Joshi V."/>
            <person name="Lee S."/>
            <person name="Lewis L.R."/>
            <person name="Nazareth L.V."/>
            <person name="Okwuonu G."/>
            <person name="Santibanez J."/>
            <person name="Warren W.C."/>
            <person name="Mardis E.R."/>
            <person name="Weinstock G.M."/>
            <person name="Wilson R.K."/>
            <person name="Delehaunty K."/>
            <person name="Dooling D."/>
            <person name="Fronik C."/>
            <person name="Fulton L."/>
            <person name="Fulton B."/>
            <person name="Graves T."/>
            <person name="Minx P."/>
            <person name="Sodergren E."/>
            <person name="Birney E."/>
            <person name="Margulies E.H."/>
            <person name="Herrero J."/>
            <person name="Green E.D."/>
            <person name="Haussler D."/>
            <person name="Siepel A."/>
            <person name="Goldman N."/>
            <person name="Pollard K.S."/>
            <person name="Pedersen J.S."/>
            <person name="Lander E.S."/>
            <person name="Kellis M."/>
        </authorList>
    </citation>
    <scope>NUCLEOTIDE SEQUENCE [LARGE SCALE GENOMIC DNA]</scope>
    <source>
        <strain evidence="14 15">Thorbecke inbred</strain>
    </source>
</reference>
<keyword evidence="3 12" id="KW-1003">Cell membrane</keyword>
<keyword evidence="9" id="KW-1015">Disulfide bond</keyword>
<keyword evidence="15" id="KW-1185">Reference proteome</keyword>
<feature type="transmembrane region" description="Helical" evidence="12">
    <location>
        <begin position="133"/>
        <end position="152"/>
    </location>
</feature>
<sequence>MSRTNILSSFIAVRDTFFLEVSIGITANAFLLLFHGLSFFLTHRATSTSLTIGHLALKHLVMLITIGFIATDIFESRELWDDITCKAVIYSYQVMRSLSLCNTCLLSILQAITLSPRSSCLAKFKHTSSHYNISGFVFLWVFNLSISAHFLLSTVASTNCTSHSLIVVTKSCSLLPQSYLPRHTISMLWIFRDVFLIGLMAISSGYMVILLCRHNRRSQHLHKTSLSPRASPEHRATKTILLLMSVFVFLYLMDCTVFSFSGLWWKNDPVHVCVQMLVGNGYATIGPLVLISSERRMIQFFKYMWGKESKCSIVH</sequence>
<evidence type="ECO:0000256" key="6">
    <source>
        <dbReference type="ARBA" id="ARBA00022989"/>
    </source>
</evidence>
<dbReference type="PROSITE" id="PS50262">
    <property type="entry name" value="G_PROTEIN_RECEP_F1_2"/>
    <property type="match status" value="1"/>
</dbReference>
<dbReference type="CDD" id="cd13949">
    <property type="entry name" value="7tm_V1R_pheromone"/>
    <property type="match status" value="1"/>
</dbReference>
<dbReference type="Pfam" id="PF03402">
    <property type="entry name" value="V1R"/>
    <property type="match status" value="1"/>
</dbReference>
<name>A0A5F9DC22_RABIT</name>
<evidence type="ECO:0000256" key="1">
    <source>
        <dbReference type="ARBA" id="ARBA00004651"/>
    </source>
</evidence>
<dbReference type="GO" id="GO:0016503">
    <property type="term" value="F:pheromone receptor activity"/>
    <property type="evidence" value="ECO:0007669"/>
    <property type="project" value="InterPro"/>
</dbReference>
<evidence type="ECO:0000256" key="12">
    <source>
        <dbReference type="RuleBase" id="RU364061"/>
    </source>
</evidence>
<evidence type="ECO:0000256" key="10">
    <source>
        <dbReference type="ARBA" id="ARBA00023170"/>
    </source>
</evidence>
<feature type="domain" description="G-protein coupled receptors family 1 profile" evidence="13">
    <location>
        <begin position="27"/>
        <end position="252"/>
    </location>
</feature>
<dbReference type="PRINTS" id="PR01534">
    <property type="entry name" value="VOMERONASL1R"/>
</dbReference>
<keyword evidence="4 12" id="KW-0589">Pheromone response</keyword>
<evidence type="ECO:0000256" key="7">
    <source>
        <dbReference type="ARBA" id="ARBA00023040"/>
    </source>
</evidence>
<evidence type="ECO:0000313" key="15">
    <source>
        <dbReference type="Proteomes" id="UP000001811"/>
    </source>
</evidence>
<dbReference type="FunFam" id="1.20.1070.10:FF:000051">
    <property type="entry name" value="Vomeronasal type-1 receptor"/>
    <property type="match status" value="1"/>
</dbReference>
<dbReference type="GO" id="GO:0007606">
    <property type="term" value="P:sensory perception of chemical stimulus"/>
    <property type="evidence" value="ECO:0007669"/>
    <property type="project" value="UniProtKB-ARBA"/>
</dbReference>
<comment type="similarity">
    <text evidence="2 12">Belongs to the G-protein coupled receptor 1 family.</text>
</comment>
<dbReference type="PANTHER" id="PTHR24062">
    <property type="entry name" value="VOMERONASAL TYPE-1 RECEPTOR"/>
    <property type="match status" value="1"/>
</dbReference>
<feature type="transmembrane region" description="Helical" evidence="12">
    <location>
        <begin position="189"/>
        <end position="212"/>
    </location>
</feature>
<dbReference type="Bgee" id="ENSOCUG00000035304">
    <property type="expression patterns" value="Expressed in testis"/>
</dbReference>
<keyword evidence="8 12" id="KW-0472">Membrane</keyword>
<dbReference type="GO" id="GO:0019236">
    <property type="term" value="P:response to pheromone"/>
    <property type="evidence" value="ECO:0007669"/>
    <property type="project" value="UniProtKB-KW"/>
</dbReference>
<dbReference type="AlphaFoldDB" id="A0A5F9DC22"/>
<feature type="transmembrane region" description="Helical" evidence="12">
    <location>
        <begin position="55"/>
        <end position="74"/>
    </location>
</feature>
<protein>
    <recommendedName>
        <fullName evidence="12">Vomeronasal type-1 receptor</fullName>
    </recommendedName>
</protein>
<keyword evidence="7 12" id="KW-0297">G-protein coupled receptor</keyword>
<dbReference type="Gene3D" id="1.20.1070.10">
    <property type="entry name" value="Rhodopsin 7-helix transmembrane proteins"/>
    <property type="match status" value="1"/>
</dbReference>
<evidence type="ECO:0000256" key="11">
    <source>
        <dbReference type="ARBA" id="ARBA00023224"/>
    </source>
</evidence>
<dbReference type="SUPFAM" id="SSF81321">
    <property type="entry name" value="Family A G protein-coupled receptor-like"/>
    <property type="match status" value="1"/>
</dbReference>
<evidence type="ECO:0000256" key="8">
    <source>
        <dbReference type="ARBA" id="ARBA00023136"/>
    </source>
</evidence>
<keyword evidence="6 12" id="KW-1133">Transmembrane helix</keyword>
<dbReference type="InterPro" id="IPR004072">
    <property type="entry name" value="Vmron_rcpt_1"/>
</dbReference>
<keyword evidence="10 12" id="KW-0675">Receptor</keyword>
<proteinExistence type="inferred from homology"/>
<dbReference type="InParanoid" id="A0A5F9DC22"/>
<dbReference type="EMBL" id="AAGW02056318">
    <property type="status" value="NOT_ANNOTATED_CDS"/>
    <property type="molecule type" value="Genomic_DNA"/>
</dbReference>
<organism evidence="14 15">
    <name type="scientific">Oryctolagus cuniculus</name>
    <name type="common">Rabbit</name>
    <dbReference type="NCBI Taxonomy" id="9986"/>
    <lineage>
        <taxon>Eukaryota</taxon>
        <taxon>Metazoa</taxon>
        <taxon>Chordata</taxon>
        <taxon>Craniata</taxon>
        <taxon>Vertebrata</taxon>
        <taxon>Euteleostomi</taxon>
        <taxon>Mammalia</taxon>
        <taxon>Eutheria</taxon>
        <taxon>Euarchontoglires</taxon>
        <taxon>Glires</taxon>
        <taxon>Lagomorpha</taxon>
        <taxon>Leporidae</taxon>
        <taxon>Oryctolagus</taxon>
    </lineage>
</organism>
<evidence type="ECO:0000313" key="14">
    <source>
        <dbReference type="Ensembl" id="ENSOCUP00000043794.1"/>
    </source>
</evidence>
<comment type="subcellular location">
    <subcellularLocation>
        <location evidence="1 12">Cell membrane</location>
        <topology evidence="1 12">Multi-pass membrane protein</topology>
    </subcellularLocation>
</comment>
<reference evidence="14" key="2">
    <citation type="submission" date="2025-08" db="UniProtKB">
        <authorList>
            <consortium name="Ensembl"/>
        </authorList>
    </citation>
    <scope>IDENTIFICATION</scope>
    <source>
        <strain evidence="14">Thorbecke</strain>
    </source>
</reference>
<dbReference type="Ensembl" id="ENSOCUT00000034870.1">
    <property type="protein sequence ID" value="ENSOCUP00000043794.1"/>
    <property type="gene ID" value="ENSOCUG00000035304.1"/>
</dbReference>
<feature type="transmembrane region" description="Helical" evidence="12">
    <location>
        <begin position="239"/>
        <end position="263"/>
    </location>
</feature>
<accession>A0A5F9DC22</accession>
<dbReference type="PaxDb" id="9986-ENSOCUP00000018351"/>
<feature type="transmembrane region" description="Helical" evidence="12">
    <location>
        <begin position="269"/>
        <end position="291"/>
    </location>
</feature>
<evidence type="ECO:0000256" key="4">
    <source>
        <dbReference type="ARBA" id="ARBA00022507"/>
    </source>
</evidence>
<evidence type="ECO:0000256" key="5">
    <source>
        <dbReference type="ARBA" id="ARBA00022692"/>
    </source>
</evidence>
<evidence type="ECO:0000256" key="9">
    <source>
        <dbReference type="ARBA" id="ARBA00023157"/>
    </source>
</evidence>